<accession>A0ABS5ZIN6</accession>
<evidence type="ECO:0000313" key="2">
    <source>
        <dbReference type="EMBL" id="MBU2712872.1"/>
    </source>
</evidence>
<feature type="domain" description="Metallo-beta-lactamase" evidence="1">
    <location>
        <begin position="38"/>
        <end position="223"/>
    </location>
</feature>
<protein>
    <submittedName>
        <fullName evidence="2">MBL fold metallo-hydrolase</fullName>
    </submittedName>
</protein>
<keyword evidence="3" id="KW-1185">Reference proteome</keyword>
<comment type="caution">
    <text evidence="2">The sequence shown here is derived from an EMBL/GenBank/DDBJ whole genome shotgun (WGS) entry which is preliminary data.</text>
</comment>
<dbReference type="PANTHER" id="PTHR42951">
    <property type="entry name" value="METALLO-BETA-LACTAMASE DOMAIN-CONTAINING"/>
    <property type="match status" value="1"/>
</dbReference>
<organism evidence="2 3">
    <name type="scientific">Zooshikella harenae</name>
    <dbReference type="NCBI Taxonomy" id="2827238"/>
    <lineage>
        <taxon>Bacteria</taxon>
        <taxon>Pseudomonadati</taxon>
        <taxon>Pseudomonadota</taxon>
        <taxon>Gammaproteobacteria</taxon>
        <taxon>Oceanospirillales</taxon>
        <taxon>Zooshikellaceae</taxon>
        <taxon>Zooshikella</taxon>
    </lineage>
</organism>
<dbReference type="Gene3D" id="3.60.15.10">
    <property type="entry name" value="Ribonuclease Z/Hydroxyacylglutathione hydrolase-like"/>
    <property type="match status" value="1"/>
</dbReference>
<dbReference type="InterPro" id="IPR050855">
    <property type="entry name" value="NDM-1-like"/>
</dbReference>
<dbReference type="Proteomes" id="UP000690515">
    <property type="component" value="Unassembled WGS sequence"/>
</dbReference>
<dbReference type="InterPro" id="IPR001279">
    <property type="entry name" value="Metallo-B-lactamas"/>
</dbReference>
<dbReference type="CDD" id="cd07739">
    <property type="entry name" value="metallo-hydrolase-like_MBL-fold"/>
    <property type="match status" value="1"/>
</dbReference>
<dbReference type="InterPro" id="IPR036866">
    <property type="entry name" value="RibonucZ/Hydroxyglut_hydro"/>
</dbReference>
<evidence type="ECO:0000313" key="3">
    <source>
        <dbReference type="Proteomes" id="UP000690515"/>
    </source>
</evidence>
<sequence length="288" mass="31504">MGAAVLLASGVNANEQSTVQNDSPLNVQVYHADGNSFHVNSSLVTGAHEAMVIDAGFTRADAFRIAANVLDSGKTLKTIYVSQADPDYYFGVEVLKNIFPEAKVLASPAVLKQIKKKLPAKVAYWGPKLGVNAPQHPVVPTEFKGDKLYVDGHVLEIKGLTGAIAHRPYVWIPSIRAIVGNVAVSGGLHLWMADSQTKIEQDAWLKQLDEMKDLNPLLVVPGHMKAGTKMDVATIDYTRNYLVTFLRKAKHAKNSRELIHVMKNAYPEAELEIALTIGAKVIKGEMQW</sequence>
<dbReference type="PANTHER" id="PTHR42951:SF14">
    <property type="entry name" value="METALLO-BETA-LACTAMASE SUPERFAMILY PROTEIN"/>
    <property type="match status" value="1"/>
</dbReference>
<dbReference type="EMBL" id="JAGSOY010000052">
    <property type="protein sequence ID" value="MBU2712872.1"/>
    <property type="molecule type" value="Genomic_DNA"/>
</dbReference>
<dbReference type="SUPFAM" id="SSF56281">
    <property type="entry name" value="Metallo-hydrolase/oxidoreductase"/>
    <property type="match status" value="1"/>
</dbReference>
<reference evidence="2 3" key="1">
    <citation type="submission" date="2021-04" db="EMBL/GenBank/DDBJ databases">
        <authorList>
            <person name="Pira H."/>
            <person name="Risdian C."/>
            <person name="Wink J."/>
        </authorList>
    </citation>
    <scope>NUCLEOTIDE SEQUENCE [LARGE SCALE GENOMIC DNA]</scope>
    <source>
        <strain evidence="2 3">WH53</strain>
    </source>
</reference>
<proteinExistence type="predicted"/>
<gene>
    <name evidence="2" type="ORF">KCG35_17530</name>
</gene>
<dbReference type="SMART" id="SM00849">
    <property type="entry name" value="Lactamase_B"/>
    <property type="match status" value="1"/>
</dbReference>
<evidence type="ECO:0000259" key="1">
    <source>
        <dbReference type="SMART" id="SM00849"/>
    </source>
</evidence>
<name>A0ABS5ZIN6_9GAMM</name>